<feature type="region of interest" description="Disordered" evidence="3">
    <location>
        <begin position="783"/>
        <end position="859"/>
    </location>
</feature>
<name>F9WII9_TRYCI</name>
<comment type="subcellular location">
    <subcellularLocation>
        <location evidence="1">Nucleus</location>
    </subcellularLocation>
</comment>
<evidence type="ECO:0000313" key="5">
    <source>
        <dbReference type="EMBL" id="CCD17137.1"/>
    </source>
</evidence>
<evidence type="ECO:0000313" key="6">
    <source>
        <dbReference type="Proteomes" id="UP000000702"/>
    </source>
</evidence>
<feature type="region of interest" description="Disordered" evidence="3">
    <location>
        <begin position="36"/>
        <end position="65"/>
    </location>
</feature>
<protein>
    <submittedName>
        <fullName evidence="5">WGS project CAEQ00000000 data, annotated contig 800</fullName>
    </submittedName>
</protein>
<keyword evidence="2" id="KW-0539">Nucleus</keyword>
<proteinExistence type="predicted"/>
<dbReference type="AlphaFoldDB" id="F9WII9"/>
<accession>F9WII9</accession>
<evidence type="ECO:0000259" key="4">
    <source>
        <dbReference type="Pfam" id="PF04802"/>
    </source>
</evidence>
<dbReference type="VEuPathDB" id="TriTrypDB:TcIL3000_0_19840"/>
<keyword evidence="6" id="KW-1185">Reference proteome</keyword>
<organism evidence="5 6">
    <name type="scientific">Trypanosoma congolense (strain IL3000)</name>
    <dbReference type="NCBI Taxonomy" id="1068625"/>
    <lineage>
        <taxon>Eukaryota</taxon>
        <taxon>Discoba</taxon>
        <taxon>Euglenozoa</taxon>
        <taxon>Kinetoplastea</taxon>
        <taxon>Metakinetoplastina</taxon>
        <taxon>Trypanosomatida</taxon>
        <taxon>Trypanosomatidae</taxon>
        <taxon>Trypanosoma</taxon>
        <taxon>Nannomonas</taxon>
    </lineage>
</organism>
<dbReference type="PANTHER" id="PTHR23318">
    <property type="entry name" value="ATP SYNTHASE GAMMA-RELATED"/>
    <property type="match status" value="1"/>
</dbReference>
<dbReference type="OMA" id="DCIDIVQ"/>
<dbReference type="InterPro" id="IPR051137">
    <property type="entry name" value="PP4R3-like"/>
</dbReference>
<evidence type="ECO:0000256" key="3">
    <source>
        <dbReference type="SAM" id="MobiDB-lite"/>
    </source>
</evidence>
<reference evidence="5 6" key="2">
    <citation type="journal article" date="2012" name="Proc. Natl. Acad. Sci. U.S.A.">
        <title>Antigenic diversity is generated by distinct evolutionary mechanisms in African trypanosome species.</title>
        <authorList>
            <person name="Jackson A.P."/>
            <person name="Berry A."/>
            <person name="Aslett M."/>
            <person name="Allison H.C."/>
            <person name="Burton P."/>
            <person name="Vavrova-Anderson J."/>
            <person name="Brown R."/>
            <person name="Browne H."/>
            <person name="Corton N."/>
            <person name="Hauser H."/>
            <person name="Gamble J."/>
            <person name="Gilderthorp R."/>
            <person name="Marcello L."/>
            <person name="McQuillan J."/>
            <person name="Otto T.D."/>
            <person name="Quail M.A."/>
            <person name="Sanders M.J."/>
            <person name="van Tonder A."/>
            <person name="Ginger M.L."/>
            <person name="Field M.C."/>
            <person name="Barry J.D."/>
            <person name="Hertz-Fowler C."/>
            <person name="Berriman M."/>
        </authorList>
    </citation>
    <scope>NUCLEOTIDE SEQUENCE [LARGE SCALE GENOMIC DNA]</scope>
    <source>
        <strain evidence="5 6">IL3000</strain>
    </source>
</reference>
<evidence type="ECO:0000256" key="2">
    <source>
        <dbReference type="ARBA" id="ARBA00023242"/>
    </source>
</evidence>
<dbReference type="GO" id="GO:0072542">
    <property type="term" value="F:protein phosphatase activator activity"/>
    <property type="evidence" value="ECO:0007669"/>
    <property type="project" value="TreeGrafter"/>
</dbReference>
<dbReference type="Proteomes" id="UP000000702">
    <property type="component" value="Unassembled WGS sequence"/>
</dbReference>
<evidence type="ECO:0000256" key="1">
    <source>
        <dbReference type="ARBA" id="ARBA00004123"/>
    </source>
</evidence>
<dbReference type="PANTHER" id="PTHR23318:SF0">
    <property type="entry name" value="SERINE_THREONINE-PROTEIN PHOSPHATASE 4 REGULATORY SUBUNIT 3"/>
    <property type="match status" value="1"/>
</dbReference>
<feature type="compositionally biased region" description="Basic and acidic residues" evidence="3">
    <location>
        <begin position="843"/>
        <end position="852"/>
    </location>
</feature>
<comment type="caution">
    <text evidence="5">The sequence shown here is derived from an EMBL/GenBank/DDBJ whole genome shotgun (WGS) entry which is preliminary data.</text>
</comment>
<dbReference type="GO" id="GO:0030289">
    <property type="term" value="C:protein phosphatase 4 complex"/>
    <property type="evidence" value="ECO:0007669"/>
    <property type="project" value="TreeGrafter"/>
</dbReference>
<reference evidence="6" key="1">
    <citation type="submission" date="2011-07" db="EMBL/GenBank/DDBJ databases">
        <title>Divergent evolution of antigenic variation in African trypanosomes.</title>
        <authorList>
            <person name="Jackson A.P."/>
            <person name="Berry A."/>
            <person name="Allison H.C."/>
            <person name="Burton P."/>
            <person name="Anderson J."/>
            <person name="Aslett M."/>
            <person name="Brown R."/>
            <person name="Corton N."/>
            <person name="Harris D."/>
            <person name="Hauser H."/>
            <person name="Gamble J."/>
            <person name="Gilderthorp R."/>
            <person name="McQuillan J."/>
            <person name="Quail M.A."/>
            <person name="Sanders M."/>
            <person name="Van Tonder A."/>
            <person name="Ginger M.L."/>
            <person name="Donelson J.E."/>
            <person name="Field M.C."/>
            <person name="Barry J.D."/>
            <person name="Berriman M."/>
            <person name="Hertz-Fowler C."/>
        </authorList>
    </citation>
    <scope>NUCLEOTIDE SEQUENCE [LARGE SCALE GENOMIC DNA]</scope>
    <source>
        <strain evidence="6">IL3000</strain>
    </source>
</reference>
<dbReference type="InterPro" id="IPR006887">
    <property type="entry name" value="P4R3-like_central_dom"/>
</dbReference>
<dbReference type="Pfam" id="PF04802">
    <property type="entry name" value="PP4R3"/>
    <property type="match status" value="1"/>
</dbReference>
<sequence length="859" mass="93954">MNEESDALTKAKLYVKMSDEDPWIEMGTGVVSIAARPVVEEDEEEEGQGDVQNGSSRPPPTIGHLEMTDINNPAELIISTPISLSEGYDVQQETILWWSDPKLGCLLSCSFNSREGCEKIYSGIVEYQRSHACAKASAEGSDEACSGELGGPSSQTSHWSVLRENLPAILSASITSTQRFGIFVRSHDTYVKELMELFAKCREEGDQRGMGLVGQITISLLRQPFCTDVKIMTQFIEATLIDSCLDVVQYGIGRCDKESGFVDREERRAAFRNPLQLPENVVAKIHELHACGCLKDLLPVNLEDADGTVYSLLGSHIMSSKFELVCDICQTSRTLPDVYVRAYDNPELAFEVVALLHDMCKTVRNSNVAFDRKLSVFHSMMESSLTAFLRFVLSNVLRMCDEEVTPSGVSPGVVLSMACDVISCCITMYPPGRGVLVEDARSKPEECVLELLLRGVVTCRHSGGLQAAVDAVMCCVVGTFQGLQLGKELEAASQCNVLQFWLGAVDGGRRPPLLLVVDGLVKALGSIESIMRGSREEARILHMLKVLTVTVGESPESLNALCVEVMQPSGLMQCLDRVMQCSARTAANLQSTVATFLTSLLNSKKPRLAPLLLLSDGWAVLNSAVRRLLACSPNSNCLLKSSLIHLVDALRRVIRAEKATGAENAPALMSAPNPFVRLMTPGEDDSLSVQHIDQNSTDTEAERKDVCLNAGNQLWQTHGEQMKRRLPTLAEKFEEVLWETPEEAAFASTDAEASSSVSNLERGVWSSKEMEFDAALMEFEYDAPRQQQQQQPIGTVGDGEPSPRETTAVSDSAEGSAEQPNNNDQMDTAEECEESNGGTSDEPELKRSRRESPSATPDE</sequence>
<dbReference type="GO" id="GO:0005654">
    <property type="term" value="C:nucleoplasm"/>
    <property type="evidence" value="ECO:0007669"/>
    <property type="project" value="TreeGrafter"/>
</dbReference>
<dbReference type="EMBL" id="CAEQ01002603">
    <property type="protein sequence ID" value="CCD17137.1"/>
    <property type="molecule type" value="Genomic_DNA"/>
</dbReference>
<feature type="domain" description="Serine/threonine-protein phosphatase 4 regulatory subunit 3-like central" evidence="4">
    <location>
        <begin position="173"/>
        <end position="463"/>
    </location>
</feature>
<gene>
    <name evidence="5" type="ORF">TCIL3000_0_19840</name>
</gene>
<dbReference type="Gene3D" id="2.30.29.30">
    <property type="entry name" value="Pleckstrin-homology domain (PH domain)/Phosphotyrosine-binding domain (PTB)"/>
    <property type="match status" value="1"/>
</dbReference>
<dbReference type="InterPro" id="IPR011993">
    <property type="entry name" value="PH-like_dom_sf"/>
</dbReference>